<organism evidence="2 3">
    <name type="scientific">Vitis vinifera</name>
    <name type="common">Grape</name>
    <dbReference type="NCBI Taxonomy" id="29760"/>
    <lineage>
        <taxon>Eukaryota</taxon>
        <taxon>Viridiplantae</taxon>
        <taxon>Streptophyta</taxon>
        <taxon>Embryophyta</taxon>
        <taxon>Tracheophyta</taxon>
        <taxon>Spermatophyta</taxon>
        <taxon>Magnoliopsida</taxon>
        <taxon>eudicotyledons</taxon>
        <taxon>Gunneridae</taxon>
        <taxon>Pentapetalae</taxon>
        <taxon>rosids</taxon>
        <taxon>Vitales</taxon>
        <taxon>Vitaceae</taxon>
        <taxon>Viteae</taxon>
        <taxon>Vitis</taxon>
    </lineage>
</organism>
<dbReference type="InterPro" id="IPR035669">
    <property type="entry name" value="SGNH_plant_lipase-like"/>
</dbReference>
<reference evidence="2 3" key="1">
    <citation type="journal article" date="2023" name="Hortic Res">
        <title>The complete reference genome for grapevine (Vitis vinifera L.) genetics and breeding.</title>
        <authorList>
            <person name="Shi X."/>
            <person name="Cao S."/>
            <person name="Wang X."/>
            <person name="Huang S."/>
            <person name="Wang Y."/>
            <person name="Liu Z."/>
            <person name="Liu W."/>
            <person name="Leng X."/>
            <person name="Peng Y."/>
            <person name="Wang N."/>
            <person name="Wang Y."/>
            <person name="Ma Z."/>
            <person name="Xu X."/>
            <person name="Zhang F."/>
            <person name="Xue H."/>
            <person name="Zhong H."/>
            <person name="Wang Y."/>
            <person name="Zhang K."/>
            <person name="Velt A."/>
            <person name="Avia K."/>
            <person name="Holtgrawe D."/>
            <person name="Grimplet J."/>
            <person name="Matus J.T."/>
            <person name="Ware D."/>
            <person name="Wu X."/>
            <person name="Wang H."/>
            <person name="Liu C."/>
            <person name="Fang Y."/>
            <person name="Rustenholz C."/>
            <person name="Cheng Z."/>
            <person name="Xiao H."/>
            <person name="Zhou Y."/>
        </authorList>
    </citation>
    <scope>NUCLEOTIDE SEQUENCE [LARGE SCALE GENOMIC DNA]</scope>
    <source>
        <strain evidence="3">cv. Pinot noir / PN40024</strain>
        <tissue evidence="2">Leaf</tissue>
    </source>
</reference>
<dbReference type="Pfam" id="PF00657">
    <property type="entry name" value="Lipase_GDSL"/>
    <property type="match status" value="3"/>
</dbReference>
<dbReference type="InterPro" id="IPR008265">
    <property type="entry name" value="Lipase_GDSL_AS"/>
</dbReference>
<dbReference type="Gene3D" id="3.40.50.1110">
    <property type="entry name" value="SGNH hydrolase"/>
    <property type="match status" value="3"/>
</dbReference>
<dbReference type="CDD" id="cd01837">
    <property type="entry name" value="SGNH_plant_lipase_like"/>
    <property type="match status" value="2"/>
</dbReference>
<comment type="similarity">
    <text evidence="1">Belongs to the 'GDSL' lipolytic enzyme family.</text>
</comment>
<dbReference type="PANTHER" id="PTHR45642">
    <property type="entry name" value="GDSL ESTERASE/LIPASE EXL3"/>
    <property type="match status" value="1"/>
</dbReference>
<accession>A0ABY9DSL7</accession>
<evidence type="ECO:0000256" key="1">
    <source>
        <dbReference type="ARBA" id="ARBA00008668"/>
    </source>
</evidence>
<dbReference type="Proteomes" id="UP001227230">
    <property type="component" value="Chromosome 18"/>
</dbReference>
<dbReference type="InterPro" id="IPR001087">
    <property type="entry name" value="GDSL"/>
</dbReference>
<gene>
    <name evidence="2" type="ORF">VitviT2T_027922</name>
</gene>
<dbReference type="PANTHER" id="PTHR45642:SF95">
    <property type="entry name" value="GDSL-LIKE LIPASE_ACYLHYDROLASE FAMILY PROTEIN, EXPRESSED"/>
    <property type="match status" value="1"/>
</dbReference>
<dbReference type="PROSITE" id="PS01098">
    <property type="entry name" value="LIPASE_GDSL_SER"/>
    <property type="match status" value="1"/>
</dbReference>
<keyword evidence="3" id="KW-1185">Reference proteome</keyword>
<proteinExistence type="inferred from homology"/>
<dbReference type="EMBL" id="CP126665">
    <property type="protein sequence ID" value="WKA10347.1"/>
    <property type="molecule type" value="Genomic_DNA"/>
</dbReference>
<evidence type="ECO:0008006" key="4">
    <source>
        <dbReference type="Google" id="ProtNLM"/>
    </source>
</evidence>
<evidence type="ECO:0000313" key="3">
    <source>
        <dbReference type="Proteomes" id="UP001227230"/>
    </source>
</evidence>
<protein>
    <recommendedName>
        <fullName evidence="4">GDSL esterase/lipase EXL3</fullName>
    </recommendedName>
</protein>
<name>A0ABY9DSL7_VITVI</name>
<dbReference type="InterPro" id="IPR036514">
    <property type="entry name" value="SGNH_hydro_sf"/>
</dbReference>
<evidence type="ECO:0000313" key="2">
    <source>
        <dbReference type="EMBL" id="WKA10347.1"/>
    </source>
</evidence>
<dbReference type="InterPro" id="IPR050592">
    <property type="entry name" value="GDSL_lipolytic_enzyme"/>
</dbReference>
<sequence>MVGEQRTNTILSKSLFLVVQSSNDIATTYFDIRKVQYDFASYADLLVTWASSFFKELYGLGARRIAVFSAPPLGCLPSQRSLAAGIERECVEKYNEASKLFNTKLSSGLDSLNTNFPLAKFVYVDIYNPLLDIIQNPQKSGNTSCFVLFDFWFSFMGVGKAFFLLIVSGFEVVNKGCCGTGLIEVAVLCNQFNPFTCNDVTNTEALIKLPDNETVPALLVFGDSIVDPGNNNDLVTFAKGNFPPYGRDFIGGIPTGRFSNGKIPADFIAEELGIKEIVPAYLDPTLQPSDILTGVSFASGASGYDPLTSKIPAVYSLSDQLEMFKEYTGKLKAMVGEERTNTILSKSLFLVVQSSNDIASTYFTVRRVQYDFSSYADLLVTWASSFFKELYGLGARRIAVFGAPPLGCLPSQKSIAGGIERECVENYNEACKLFNTKLSSGLDSLNTNFPLAKFVYIDIYNPLLDIIQNPQKSGFEVANKGCCGTGLIEVALLCNRLNPFTCNDVTNLCSTGALVKLPENGTIPAVIVFGDSIVDAGNNNNLVTVAKSNYPPYGRDFSGGIPTGRFSNGKIPSDIIAELLGIKKLLPAYLDPTLQPSDLLTGVSFASGASGYDPLTSKIPSVFSLSDQLEMFKEYIGKLKAMVGEERTNTILSKSLFLVVHSSNDITSTYFTVRKEQYDFASYADILVTLASSFLKELYGLGARRIAVFGAPPLGCLPSQRSLAGGIQRECAENLNEAAKLFNTQLSSELDSLNTNFPLAKFVYVDIYNPLLDIIQNPQKSGFEVANKGCCGTGTIESVLLCNRFNPFT</sequence>